<proteinExistence type="predicted"/>
<comment type="caution">
    <text evidence="1">The sequence shown here is derived from an EMBL/GenBank/DDBJ whole genome shotgun (WGS) entry which is preliminary data.</text>
</comment>
<dbReference type="AlphaFoldDB" id="A0A7V8J5Q2"/>
<dbReference type="RefSeq" id="WP_156858664.1">
    <property type="nucleotide sequence ID" value="NZ_WOWR01000005.1"/>
</dbReference>
<evidence type="ECO:0000313" key="2">
    <source>
        <dbReference type="Proteomes" id="UP000442695"/>
    </source>
</evidence>
<name>A0A7V8J5Q2_PSEPU</name>
<dbReference type="Proteomes" id="UP000442695">
    <property type="component" value="Unassembled WGS sequence"/>
</dbReference>
<dbReference type="EMBL" id="WOWR01000005">
    <property type="protein sequence ID" value="KAF0255770.1"/>
    <property type="molecule type" value="Genomic_DNA"/>
</dbReference>
<sequence>MQLNNPNEVMNHLITLLAAEGVEAFIGKVKPDYEDDEPEDGLRIPAWEDDKQQLCRKAVYQWIFSKLAANPRKGLAVELPGVAYSLNVYMIDPAKIDANAELDCWDVMVWSSGSTLDAFRWEECVHGDDCAWHEGWDTPDALVGLSNRVANLLILLHNQLIDLPPVRAFSEAELIEMVKKRGTGGSLYCSSEAPSDIWSLRLSPGGTLEMHKQNDDSVTPITSEHINDTGGVVLDGRTIMHRCWNY</sequence>
<accession>A0A7V8J5Q2</accession>
<gene>
    <name evidence="1" type="ORF">GN299_06675</name>
</gene>
<organism evidence="1 2">
    <name type="scientific">Pseudomonas putida</name>
    <name type="common">Arthrobacter siderocapsulatus</name>
    <dbReference type="NCBI Taxonomy" id="303"/>
    <lineage>
        <taxon>Bacteria</taxon>
        <taxon>Pseudomonadati</taxon>
        <taxon>Pseudomonadota</taxon>
        <taxon>Gammaproteobacteria</taxon>
        <taxon>Pseudomonadales</taxon>
        <taxon>Pseudomonadaceae</taxon>
        <taxon>Pseudomonas</taxon>
    </lineage>
</organism>
<protein>
    <submittedName>
        <fullName evidence="1">Uncharacterized protein</fullName>
    </submittedName>
</protein>
<evidence type="ECO:0000313" key="1">
    <source>
        <dbReference type="EMBL" id="KAF0255770.1"/>
    </source>
</evidence>
<reference evidence="1 2" key="1">
    <citation type="submission" date="2019-12" db="EMBL/GenBank/DDBJ databases">
        <authorList>
            <person name="Woiski C."/>
        </authorList>
    </citation>
    <scope>NUCLEOTIDE SEQUENCE [LARGE SCALE GENOMIC DNA]</scope>
    <source>
        <strain evidence="1 2">BOE100</strain>
    </source>
</reference>